<name>A0A392Q0U2_9FABA</name>
<dbReference type="AlphaFoldDB" id="A0A392Q0U2"/>
<keyword evidence="2" id="KW-1185">Reference proteome</keyword>
<feature type="non-terminal residue" evidence="1">
    <location>
        <position position="1"/>
    </location>
</feature>
<evidence type="ECO:0000313" key="1">
    <source>
        <dbReference type="EMBL" id="MCI17449.1"/>
    </source>
</evidence>
<proteinExistence type="predicted"/>
<evidence type="ECO:0000313" key="2">
    <source>
        <dbReference type="Proteomes" id="UP000265520"/>
    </source>
</evidence>
<comment type="caution">
    <text evidence="1">The sequence shown here is derived from an EMBL/GenBank/DDBJ whole genome shotgun (WGS) entry which is preliminary data.</text>
</comment>
<organism evidence="1 2">
    <name type="scientific">Trifolium medium</name>
    <dbReference type="NCBI Taxonomy" id="97028"/>
    <lineage>
        <taxon>Eukaryota</taxon>
        <taxon>Viridiplantae</taxon>
        <taxon>Streptophyta</taxon>
        <taxon>Embryophyta</taxon>
        <taxon>Tracheophyta</taxon>
        <taxon>Spermatophyta</taxon>
        <taxon>Magnoliopsida</taxon>
        <taxon>eudicotyledons</taxon>
        <taxon>Gunneridae</taxon>
        <taxon>Pentapetalae</taxon>
        <taxon>rosids</taxon>
        <taxon>fabids</taxon>
        <taxon>Fabales</taxon>
        <taxon>Fabaceae</taxon>
        <taxon>Papilionoideae</taxon>
        <taxon>50 kb inversion clade</taxon>
        <taxon>NPAAA clade</taxon>
        <taxon>Hologalegina</taxon>
        <taxon>IRL clade</taxon>
        <taxon>Trifolieae</taxon>
        <taxon>Trifolium</taxon>
    </lineage>
</organism>
<sequence>PAEFPGGPKDTSVLTSYKAHFARYVYEGYHRLTLWPVNHGRKMKQLDLEVPDEQRFRERLWHEDTSSFHMPSEEITVTLDDVSCLLHLDCSLASGPVYRRVIIHTLGV</sequence>
<accession>A0A392Q0U2</accession>
<dbReference type="Proteomes" id="UP000265520">
    <property type="component" value="Unassembled WGS sequence"/>
</dbReference>
<dbReference type="EMBL" id="LXQA010105513">
    <property type="protein sequence ID" value="MCI17449.1"/>
    <property type="molecule type" value="Genomic_DNA"/>
</dbReference>
<protein>
    <submittedName>
        <fullName evidence="1">Serine/threonine-protein phosphatase 7 long form-like protein</fullName>
    </submittedName>
</protein>
<reference evidence="1 2" key="1">
    <citation type="journal article" date="2018" name="Front. Plant Sci.">
        <title>Red Clover (Trifolium pratense) and Zigzag Clover (T. medium) - A Picture of Genomic Similarities and Differences.</title>
        <authorList>
            <person name="Dluhosova J."/>
            <person name="Istvanek J."/>
            <person name="Nedelnik J."/>
            <person name="Repkova J."/>
        </authorList>
    </citation>
    <scope>NUCLEOTIDE SEQUENCE [LARGE SCALE GENOMIC DNA]</scope>
    <source>
        <strain evidence="2">cv. 10/8</strain>
        <tissue evidence="1">Leaf</tissue>
    </source>
</reference>